<dbReference type="EMBL" id="BPQB01000006">
    <property type="protein sequence ID" value="GJE87248.1"/>
    <property type="molecule type" value="Genomic_DNA"/>
</dbReference>
<accession>A0A9P3G2V1</accession>
<organism evidence="1 2">
    <name type="scientific">Phanerochaete sordida</name>
    <dbReference type="NCBI Taxonomy" id="48140"/>
    <lineage>
        <taxon>Eukaryota</taxon>
        <taxon>Fungi</taxon>
        <taxon>Dikarya</taxon>
        <taxon>Basidiomycota</taxon>
        <taxon>Agaricomycotina</taxon>
        <taxon>Agaricomycetes</taxon>
        <taxon>Polyporales</taxon>
        <taxon>Phanerochaetaceae</taxon>
        <taxon>Phanerochaete</taxon>
    </lineage>
</organism>
<sequence>MHCWSPAHPHTLHDAPIDRQGSFRYLAAELSRYQPVRPRLAGPTTMLSTLCPHRPPRTWTKHRRLSFNLSPPCVFWSKASSLSGRRCRLLISRRHTSCSHQHQQP</sequence>
<evidence type="ECO:0000313" key="2">
    <source>
        <dbReference type="Proteomes" id="UP000703269"/>
    </source>
</evidence>
<gene>
    <name evidence="1" type="ORF">PsYK624_033310</name>
</gene>
<dbReference type="AlphaFoldDB" id="A0A9P3G2V1"/>
<protein>
    <submittedName>
        <fullName evidence="1">Uncharacterized protein</fullName>
    </submittedName>
</protein>
<dbReference type="Proteomes" id="UP000703269">
    <property type="component" value="Unassembled WGS sequence"/>
</dbReference>
<evidence type="ECO:0000313" key="1">
    <source>
        <dbReference type="EMBL" id="GJE87248.1"/>
    </source>
</evidence>
<comment type="caution">
    <text evidence="1">The sequence shown here is derived from an EMBL/GenBank/DDBJ whole genome shotgun (WGS) entry which is preliminary data.</text>
</comment>
<proteinExistence type="predicted"/>
<keyword evidence="2" id="KW-1185">Reference proteome</keyword>
<reference evidence="1 2" key="1">
    <citation type="submission" date="2021-08" db="EMBL/GenBank/DDBJ databases">
        <title>Draft Genome Sequence of Phanerochaete sordida strain YK-624.</title>
        <authorList>
            <person name="Mori T."/>
            <person name="Dohra H."/>
            <person name="Suzuki T."/>
            <person name="Kawagishi H."/>
            <person name="Hirai H."/>
        </authorList>
    </citation>
    <scope>NUCLEOTIDE SEQUENCE [LARGE SCALE GENOMIC DNA]</scope>
    <source>
        <strain evidence="1 2">YK-624</strain>
    </source>
</reference>
<name>A0A9P3G2V1_9APHY</name>